<keyword evidence="1" id="KW-0472">Membrane</keyword>
<dbReference type="Proteomes" id="UP000030760">
    <property type="component" value="Unassembled WGS sequence"/>
</dbReference>
<protein>
    <submittedName>
        <fullName evidence="2">Uncharacterized protein</fullName>
    </submittedName>
</protein>
<gene>
    <name evidence="2" type="ORF">SBD_2887</name>
</gene>
<evidence type="ECO:0000256" key="1">
    <source>
        <dbReference type="SAM" id="Phobius"/>
    </source>
</evidence>
<evidence type="ECO:0000313" key="2">
    <source>
        <dbReference type="EMBL" id="EMF55574.1"/>
    </source>
</evidence>
<feature type="transmembrane region" description="Helical" evidence="1">
    <location>
        <begin position="21"/>
        <end position="41"/>
    </location>
</feature>
<name>M3FTK4_9ACTN</name>
<keyword evidence="1" id="KW-0812">Transmembrane</keyword>
<keyword evidence="1" id="KW-1133">Transmembrane helix</keyword>
<evidence type="ECO:0000313" key="3">
    <source>
        <dbReference type="Proteomes" id="UP000030760"/>
    </source>
</evidence>
<accession>M3FTK4</accession>
<proteinExistence type="predicted"/>
<dbReference type="EMBL" id="KB405067">
    <property type="protein sequence ID" value="EMF55574.1"/>
    <property type="molecule type" value="Genomic_DNA"/>
</dbReference>
<organism evidence="2 3">
    <name type="scientific">Streptomyces bottropensis ATCC 25435</name>
    <dbReference type="NCBI Taxonomy" id="1054862"/>
    <lineage>
        <taxon>Bacteria</taxon>
        <taxon>Bacillati</taxon>
        <taxon>Actinomycetota</taxon>
        <taxon>Actinomycetes</taxon>
        <taxon>Kitasatosporales</taxon>
        <taxon>Streptomycetaceae</taxon>
        <taxon>Streptomyces</taxon>
    </lineage>
</organism>
<reference evidence="3" key="1">
    <citation type="journal article" date="2013" name="Genome Announc.">
        <title>Draft Genome Sequence of Streptomyces bottropensis ATCC 25435, a Bottromycin-Producing Actinomycete.</title>
        <authorList>
            <person name="Zhang H."/>
            <person name="Zhou W."/>
            <person name="Zhuang Y."/>
            <person name="Liang X."/>
            <person name="Liu T."/>
        </authorList>
    </citation>
    <scope>NUCLEOTIDE SEQUENCE [LARGE SCALE GENOMIC DNA]</scope>
    <source>
        <strain evidence="3">ATCC 25435</strain>
    </source>
</reference>
<dbReference type="AlphaFoldDB" id="M3FTK4"/>
<sequence>MQDPVRAFLESRRLPTRVRRGALLPLLGFVMTFPGFARHSAPAGPGDLLHPQEITCERVEGPLCWSRCEGLDDFEGCYASCLADRCRDPAWWGGAP</sequence>